<keyword evidence="1" id="KW-0472">Membrane</keyword>
<feature type="transmembrane region" description="Helical" evidence="1">
    <location>
        <begin position="6"/>
        <end position="25"/>
    </location>
</feature>
<evidence type="ECO:0000256" key="1">
    <source>
        <dbReference type="SAM" id="Phobius"/>
    </source>
</evidence>
<dbReference type="Proteomes" id="UP000467132">
    <property type="component" value="Unassembled WGS sequence"/>
</dbReference>
<evidence type="ECO:0000313" key="4">
    <source>
        <dbReference type="Proteomes" id="UP000467132"/>
    </source>
</evidence>
<dbReference type="PANTHER" id="PTHR40448">
    <property type="entry name" value="TWO-COMPONENT SENSOR HISTIDINE KINASE"/>
    <property type="match status" value="1"/>
</dbReference>
<feature type="transmembrane region" description="Helical" evidence="1">
    <location>
        <begin position="88"/>
        <end position="110"/>
    </location>
</feature>
<dbReference type="Gene3D" id="3.30.565.10">
    <property type="entry name" value="Histidine kinase-like ATPase, C-terminal domain"/>
    <property type="match status" value="1"/>
</dbReference>
<evidence type="ECO:0000313" key="3">
    <source>
        <dbReference type="EMBL" id="NBI05932.1"/>
    </source>
</evidence>
<keyword evidence="1" id="KW-1133">Transmembrane helix</keyword>
<organism evidence="3 4">
    <name type="scientific">Senegalia massiliensis</name>
    <dbReference type="NCBI Taxonomy" id="1720316"/>
    <lineage>
        <taxon>Bacteria</taxon>
        <taxon>Bacillati</taxon>
        <taxon>Bacillota</taxon>
        <taxon>Clostridia</taxon>
        <taxon>Eubacteriales</taxon>
        <taxon>Clostridiaceae</taxon>
        <taxon>Senegalia</taxon>
    </lineage>
</organism>
<dbReference type="OrthoDB" id="9792686at2"/>
<keyword evidence="4" id="KW-1185">Reference proteome</keyword>
<dbReference type="Pfam" id="PF02518">
    <property type="entry name" value="HATPase_c"/>
    <property type="match status" value="1"/>
</dbReference>
<dbReference type="GO" id="GO:0042802">
    <property type="term" value="F:identical protein binding"/>
    <property type="evidence" value="ECO:0007669"/>
    <property type="project" value="TreeGrafter"/>
</dbReference>
<evidence type="ECO:0000259" key="2">
    <source>
        <dbReference type="SMART" id="SM00387"/>
    </source>
</evidence>
<comment type="caution">
    <text evidence="3">The sequence shown here is derived from an EMBL/GenBank/DDBJ whole genome shotgun (WGS) entry which is preliminary data.</text>
</comment>
<dbReference type="SMART" id="SM00387">
    <property type="entry name" value="HATPase_c"/>
    <property type="match status" value="1"/>
</dbReference>
<dbReference type="AlphaFoldDB" id="A0A845QXQ5"/>
<feature type="transmembrane region" description="Helical" evidence="1">
    <location>
        <begin position="116"/>
        <end position="135"/>
    </location>
</feature>
<name>A0A845QXQ5_9CLOT</name>
<dbReference type="InterPro" id="IPR003594">
    <property type="entry name" value="HATPase_dom"/>
</dbReference>
<dbReference type="InterPro" id="IPR036890">
    <property type="entry name" value="HATPase_C_sf"/>
</dbReference>
<accession>A0A845QXQ5</accession>
<feature type="transmembrane region" description="Helical" evidence="1">
    <location>
        <begin position="155"/>
        <end position="173"/>
    </location>
</feature>
<feature type="transmembrane region" description="Helical" evidence="1">
    <location>
        <begin position="185"/>
        <end position="204"/>
    </location>
</feature>
<gene>
    <name evidence="3" type="ORF">D3Z33_03555</name>
</gene>
<keyword evidence="1" id="KW-0812">Transmembrane</keyword>
<feature type="domain" description="Histidine kinase/HSP90-like ATPase" evidence="2">
    <location>
        <begin position="316"/>
        <end position="424"/>
    </location>
</feature>
<protein>
    <submittedName>
        <fullName evidence="3">GHKL domain-containing protein</fullName>
    </submittedName>
</protein>
<proteinExistence type="predicted"/>
<dbReference type="SUPFAM" id="SSF55874">
    <property type="entry name" value="ATPase domain of HSP90 chaperone/DNA topoisomerase II/histidine kinase"/>
    <property type="match status" value="1"/>
</dbReference>
<feature type="transmembrane region" description="Helical" evidence="1">
    <location>
        <begin position="37"/>
        <end position="54"/>
    </location>
</feature>
<sequence>MTVFESFILSIFDVLGFIIISLGLLREENQYKIFKKSLIYIFLYSLIMSVIEIIIPIEYIPILVLIFLYIVIYLTYRKGLVFTFKIWFLSTVLILTIQYISLIILNIIIGNIEYKFFYGLISQIIFIFIVIFTFYKIKIHVLLTYINQQKKIAIILLANIFMILIIILMYWRLDIDNLLNNFLDLSILSLSIIFIYFIVIKNGIRNEYEARELEMYKRNLPIIDNLISEVRRKQHEFDNHIQAINSIIYSNSNNNEVVESLKQYTSEIENINDLGNLIKLKDKILAGFLFSKQKESEKNNIQFNIVIENPMIDTKLKSYELIQVLGNLIDNAFETEVEDNVVVVKFLRKYGNDIIEVSNKHPKVEKEKIEKFFEKEFSTKKKKGRGYGLYNVKKRLNKYNIRILVENEYRNEYTSNFIKFRIMF</sequence>
<reference evidence="3 4" key="1">
    <citation type="submission" date="2018-08" db="EMBL/GenBank/DDBJ databases">
        <title>Murine metabolic-syndrome-specific gut microbial biobank.</title>
        <authorList>
            <person name="Liu C."/>
        </authorList>
    </citation>
    <scope>NUCLEOTIDE SEQUENCE [LARGE SCALE GENOMIC DNA]</scope>
    <source>
        <strain evidence="3 4">583</strain>
    </source>
</reference>
<dbReference type="PANTHER" id="PTHR40448:SF1">
    <property type="entry name" value="TWO-COMPONENT SENSOR HISTIDINE KINASE"/>
    <property type="match status" value="1"/>
</dbReference>
<dbReference type="EMBL" id="QXXA01000004">
    <property type="protein sequence ID" value="NBI05932.1"/>
    <property type="molecule type" value="Genomic_DNA"/>
</dbReference>
<dbReference type="RefSeq" id="WP_160196418.1">
    <property type="nucleotide sequence ID" value="NZ_QXXA01000004.1"/>
</dbReference>